<evidence type="ECO:0000313" key="4">
    <source>
        <dbReference type="Proteomes" id="UP000324897"/>
    </source>
</evidence>
<keyword evidence="4" id="KW-1185">Reference proteome</keyword>
<organism evidence="3 4">
    <name type="scientific">Eragrostis curvula</name>
    <name type="common">weeping love grass</name>
    <dbReference type="NCBI Taxonomy" id="38414"/>
    <lineage>
        <taxon>Eukaryota</taxon>
        <taxon>Viridiplantae</taxon>
        <taxon>Streptophyta</taxon>
        <taxon>Embryophyta</taxon>
        <taxon>Tracheophyta</taxon>
        <taxon>Spermatophyta</taxon>
        <taxon>Magnoliopsida</taxon>
        <taxon>Liliopsida</taxon>
        <taxon>Poales</taxon>
        <taxon>Poaceae</taxon>
        <taxon>PACMAD clade</taxon>
        <taxon>Chloridoideae</taxon>
        <taxon>Eragrostideae</taxon>
        <taxon>Eragrostidinae</taxon>
        <taxon>Eragrostis</taxon>
    </lineage>
</organism>
<feature type="region of interest" description="Disordered" evidence="1">
    <location>
        <begin position="1"/>
        <end position="36"/>
    </location>
</feature>
<comment type="caution">
    <text evidence="3">The sequence shown here is derived from an EMBL/GenBank/DDBJ whole genome shotgun (WGS) entry which is preliminary data.</text>
</comment>
<dbReference type="AlphaFoldDB" id="A0A5J9VZW4"/>
<evidence type="ECO:0000256" key="1">
    <source>
        <dbReference type="SAM" id="MobiDB-lite"/>
    </source>
</evidence>
<sequence>MSSPLSHSPPLTRPAVQSSTCKSGVRRHPPSPAAGTLLSTPSNRIAFLSLSSAIANCLIILVASPFIPIRSGMDRPEKRSVAAQPALPDDPLVEILSRVSVKDLYRSKCVSKAWCKLITDPIHRKKLPQTLEGFFYGGDAKDYGCYINLMNRPVPPVDPSFSFLNKLLPDIENLRLLHSCNGLLLFEHGYNPDTSGYVVCNPATEQLVAVPLSPLNKDGNWFGDTTFLMSDPAVSSHFHLIKFWNSLELNVVAVHIFSSETGVWSDRASEWRAGEEGGQWAQWVKSAWVTRKFSGTKISSTFFNSMLHFVPCRFDGMVLIVGVDGGGKTCRIIPWQELYAYPIFIGHTQGRLCIIARNNMMTFDELSIWVLEDYDTEEWSLKQSVRVLKLFGKISDQHGANYDVVAIHPDRNLVFFVEHWNQKLISYDMDSKEVHALCTLEHTYEFITPYVPYFSELPVLVNKH</sequence>
<proteinExistence type="predicted"/>
<dbReference type="PANTHER" id="PTHR35546:SF105">
    <property type="entry name" value="OS05G0139200 PROTEIN"/>
    <property type="match status" value="1"/>
</dbReference>
<dbReference type="OrthoDB" id="674437at2759"/>
<dbReference type="Pfam" id="PF24750">
    <property type="entry name" value="b-prop_At3g26010-like"/>
    <property type="match status" value="1"/>
</dbReference>
<feature type="domain" description="F-box" evidence="2">
    <location>
        <begin position="87"/>
        <end position="127"/>
    </location>
</feature>
<dbReference type="Proteomes" id="UP000324897">
    <property type="component" value="Chromosome 4"/>
</dbReference>
<dbReference type="SMART" id="SM00256">
    <property type="entry name" value="FBOX"/>
    <property type="match status" value="1"/>
</dbReference>
<dbReference type="InterPro" id="IPR055290">
    <property type="entry name" value="At3g26010-like"/>
</dbReference>
<dbReference type="InterPro" id="IPR056592">
    <property type="entry name" value="Beta-prop_At3g26010-like"/>
</dbReference>
<dbReference type="InterPro" id="IPR001810">
    <property type="entry name" value="F-box_dom"/>
</dbReference>
<dbReference type="Gene3D" id="1.20.1280.50">
    <property type="match status" value="1"/>
</dbReference>
<feature type="non-terminal residue" evidence="3">
    <location>
        <position position="1"/>
    </location>
</feature>
<dbReference type="PANTHER" id="PTHR35546">
    <property type="entry name" value="F-BOX PROTEIN INTERACTION DOMAIN PROTEIN-RELATED"/>
    <property type="match status" value="1"/>
</dbReference>
<dbReference type="EMBL" id="RWGY01000007">
    <property type="protein sequence ID" value="TVU41197.1"/>
    <property type="molecule type" value="Genomic_DNA"/>
</dbReference>
<evidence type="ECO:0000259" key="2">
    <source>
        <dbReference type="SMART" id="SM00256"/>
    </source>
</evidence>
<dbReference type="Pfam" id="PF00646">
    <property type="entry name" value="F-box"/>
    <property type="match status" value="1"/>
</dbReference>
<accession>A0A5J9VZW4</accession>
<dbReference type="InterPro" id="IPR036047">
    <property type="entry name" value="F-box-like_dom_sf"/>
</dbReference>
<protein>
    <recommendedName>
        <fullName evidence="2">F-box domain-containing protein</fullName>
    </recommendedName>
</protein>
<reference evidence="3 4" key="1">
    <citation type="journal article" date="2019" name="Sci. Rep.">
        <title>A high-quality genome of Eragrostis curvula grass provides insights into Poaceae evolution and supports new strategies to enhance forage quality.</title>
        <authorList>
            <person name="Carballo J."/>
            <person name="Santos B.A.C.M."/>
            <person name="Zappacosta D."/>
            <person name="Garbus I."/>
            <person name="Selva J.P."/>
            <person name="Gallo C.A."/>
            <person name="Diaz A."/>
            <person name="Albertini E."/>
            <person name="Caccamo M."/>
            <person name="Echenique V."/>
        </authorList>
    </citation>
    <scope>NUCLEOTIDE SEQUENCE [LARGE SCALE GENOMIC DNA]</scope>
    <source>
        <strain evidence="4">cv. Victoria</strain>
        <tissue evidence="3">Leaf</tissue>
    </source>
</reference>
<evidence type="ECO:0000313" key="3">
    <source>
        <dbReference type="EMBL" id="TVU41197.1"/>
    </source>
</evidence>
<name>A0A5J9VZW4_9POAL</name>
<gene>
    <name evidence="3" type="ORF">EJB05_14696</name>
</gene>
<dbReference type="SUPFAM" id="SSF81383">
    <property type="entry name" value="F-box domain"/>
    <property type="match status" value="1"/>
</dbReference>
<dbReference type="Gramene" id="TVU41197">
    <property type="protein sequence ID" value="TVU41197"/>
    <property type="gene ID" value="EJB05_14696"/>
</dbReference>